<feature type="domain" description="Ig-like" evidence="7">
    <location>
        <begin position="230"/>
        <end position="312"/>
    </location>
</feature>
<keyword evidence="8" id="KW-1185">Reference proteome</keyword>
<dbReference type="SMART" id="SM00409">
    <property type="entry name" value="IG"/>
    <property type="match status" value="3"/>
</dbReference>
<evidence type="ECO:0000259" key="7">
    <source>
        <dbReference type="PROSITE" id="PS50835"/>
    </source>
</evidence>
<feature type="signal peptide" evidence="6">
    <location>
        <begin position="1"/>
        <end position="25"/>
    </location>
</feature>
<accession>A0ABM1S0K2</accession>
<name>A0ABM1S0K2_LIMPO</name>
<dbReference type="InterPro" id="IPR051170">
    <property type="entry name" value="Neural/epithelial_adhesion"/>
</dbReference>
<feature type="chain" id="PRO_5046887736" evidence="6">
    <location>
        <begin position="26"/>
        <end position="439"/>
    </location>
</feature>
<proteinExistence type="predicted"/>
<dbReference type="PANTHER" id="PTHR12231">
    <property type="entry name" value="CTX-RELATED TYPE I TRANSMEMBRANE PROTEIN"/>
    <property type="match status" value="1"/>
</dbReference>
<dbReference type="Pfam" id="PF13927">
    <property type="entry name" value="Ig_3"/>
    <property type="match status" value="2"/>
</dbReference>
<feature type="compositionally biased region" description="Basic and acidic residues" evidence="5">
    <location>
        <begin position="385"/>
        <end position="402"/>
    </location>
</feature>
<dbReference type="RefSeq" id="XP_022237157.1">
    <property type="nucleotide sequence ID" value="XM_022381449.1"/>
</dbReference>
<feature type="domain" description="Ig-like" evidence="7">
    <location>
        <begin position="28"/>
        <end position="121"/>
    </location>
</feature>
<dbReference type="InterPro" id="IPR003599">
    <property type="entry name" value="Ig_sub"/>
</dbReference>
<dbReference type="InterPro" id="IPR036179">
    <property type="entry name" value="Ig-like_dom_sf"/>
</dbReference>
<keyword evidence="2" id="KW-0677">Repeat</keyword>
<protein>
    <submittedName>
        <fullName evidence="9">Lachesin-like isoform X1</fullName>
    </submittedName>
</protein>
<dbReference type="Pfam" id="PF00047">
    <property type="entry name" value="ig"/>
    <property type="match status" value="1"/>
</dbReference>
<dbReference type="PROSITE" id="PS50835">
    <property type="entry name" value="IG_LIKE"/>
    <property type="match status" value="3"/>
</dbReference>
<sequence length="439" mass="49973">MFLFSPTFILLTLATILLNSSASQALPPDFAGPIPNVTTAVSRDAVLECFVENLGMYKVAWIKMNTQTLLTIDMNVITRDPRIKVSNNNIRQWFLHIKKVKEEDRGYYMCQINTEPMISITGYLDVMVPPTIIEDGTSSDTIADEMSKVSLRCQATGYPTPKIFWRREDQKDISVVSYTGRRFSVSKVEGEYLNISQITREEMGAYLCIATNGIPPSVSKRIMLEVNFRPKIRVPNQLVGATVGSQVILKCNVQAWPRPLTSWVRHKGVIIINSNMYHLIEENDSYNTYMSLKIKHVSEADFGSYKCVARNSFGEKEGFIRLYEEILSTPKPYMLRSTFMAPIPFPKELHNDDNDSTLSPRLHYGHPTSNSLMDDYKDLRAEHTRLEDAQKNQDGRTEERSLHRSNSNNTSCATRFHLPGSTVQWLCFIVNTVLVQLCC</sequence>
<dbReference type="SMART" id="SM00408">
    <property type="entry name" value="IGc2"/>
    <property type="match status" value="3"/>
</dbReference>
<dbReference type="GeneID" id="106476458"/>
<keyword evidence="3" id="KW-1015">Disulfide bond</keyword>
<evidence type="ECO:0000256" key="1">
    <source>
        <dbReference type="ARBA" id="ARBA00022729"/>
    </source>
</evidence>
<keyword evidence="4" id="KW-0393">Immunoglobulin domain</keyword>
<dbReference type="SUPFAM" id="SSF48726">
    <property type="entry name" value="Immunoglobulin"/>
    <property type="match status" value="3"/>
</dbReference>
<dbReference type="Proteomes" id="UP000694941">
    <property type="component" value="Unplaced"/>
</dbReference>
<dbReference type="PANTHER" id="PTHR12231:SF253">
    <property type="entry name" value="DPR-INTERACTING PROTEIN ETA, ISOFORM B-RELATED"/>
    <property type="match status" value="1"/>
</dbReference>
<gene>
    <name evidence="9" type="primary">LOC106476458</name>
</gene>
<evidence type="ECO:0000256" key="2">
    <source>
        <dbReference type="ARBA" id="ARBA00022737"/>
    </source>
</evidence>
<feature type="domain" description="Ig-like" evidence="7">
    <location>
        <begin position="130"/>
        <end position="219"/>
    </location>
</feature>
<dbReference type="InterPro" id="IPR007110">
    <property type="entry name" value="Ig-like_dom"/>
</dbReference>
<evidence type="ECO:0000256" key="4">
    <source>
        <dbReference type="ARBA" id="ARBA00023319"/>
    </source>
</evidence>
<evidence type="ECO:0000313" key="9">
    <source>
        <dbReference type="RefSeq" id="XP_022237157.1"/>
    </source>
</evidence>
<dbReference type="InterPro" id="IPR003598">
    <property type="entry name" value="Ig_sub2"/>
</dbReference>
<organism evidence="8 9">
    <name type="scientific">Limulus polyphemus</name>
    <name type="common">Atlantic horseshoe crab</name>
    <dbReference type="NCBI Taxonomy" id="6850"/>
    <lineage>
        <taxon>Eukaryota</taxon>
        <taxon>Metazoa</taxon>
        <taxon>Ecdysozoa</taxon>
        <taxon>Arthropoda</taxon>
        <taxon>Chelicerata</taxon>
        <taxon>Merostomata</taxon>
        <taxon>Xiphosura</taxon>
        <taxon>Limulidae</taxon>
        <taxon>Limulus</taxon>
    </lineage>
</organism>
<evidence type="ECO:0000256" key="3">
    <source>
        <dbReference type="ARBA" id="ARBA00023157"/>
    </source>
</evidence>
<reference evidence="9" key="1">
    <citation type="submission" date="2025-08" db="UniProtKB">
        <authorList>
            <consortium name="RefSeq"/>
        </authorList>
    </citation>
    <scope>IDENTIFICATION</scope>
    <source>
        <tissue evidence="9">Muscle</tissue>
    </source>
</reference>
<dbReference type="InterPro" id="IPR013783">
    <property type="entry name" value="Ig-like_fold"/>
</dbReference>
<evidence type="ECO:0000313" key="8">
    <source>
        <dbReference type="Proteomes" id="UP000694941"/>
    </source>
</evidence>
<keyword evidence="1 6" id="KW-0732">Signal</keyword>
<evidence type="ECO:0000256" key="6">
    <source>
        <dbReference type="SAM" id="SignalP"/>
    </source>
</evidence>
<dbReference type="Gene3D" id="2.60.40.10">
    <property type="entry name" value="Immunoglobulins"/>
    <property type="match status" value="3"/>
</dbReference>
<evidence type="ECO:0000256" key="5">
    <source>
        <dbReference type="SAM" id="MobiDB-lite"/>
    </source>
</evidence>
<dbReference type="InterPro" id="IPR013151">
    <property type="entry name" value="Immunoglobulin_dom"/>
</dbReference>
<feature type="region of interest" description="Disordered" evidence="5">
    <location>
        <begin position="385"/>
        <end position="409"/>
    </location>
</feature>